<name>A5ZAW4_9FIRM</name>
<evidence type="ECO:0000313" key="1">
    <source>
        <dbReference type="EMBL" id="EDM50215.1"/>
    </source>
</evidence>
<comment type="caution">
    <text evidence="1">The sequence shown here is derived from an EMBL/GenBank/DDBJ whole genome shotgun (WGS) entry which is preliminary data.</text>
</comment>
<dbReference type="EMBL" id="AAVL02000038">
    <property type="protein sequence ID" value="EDM50215.1"/>
    <property type="molecule type" value="Genomic_DNA"/>
</dbReference>
<sequence>MRGVYFALKRRGLGECLFYFADIVFIEQVSSLIDAHKSL</sequence>
<gene>
    <name evidence="1" type="ORF">EUBVEN_02867</name>
</gene>
<organism evidence="1 2">
    <name type="scientific">Eubacterium ventriosum ATCC 27560</name>
    <dbReference type="NCBI Taxonomy" id="411463"/>
    <lineage>
        <taxon>Bacteria</taxon>
        <taxon>Bacillati</taxon>
        <taxon>Bacillota</taxon>
        <taxon>Clostridia</taxon>
        <taxon>Eubacteriales</taxon>
        <taxon>Eubacteriaceae</taxon>
        <taxon>Eubacterium</taxon>
    </lineage>
</organism>
<dbReference type="Proteomes" id="UP000006000">
    <property type="component" value="Unassembled WGS sequence"/>
</dbReference>
<proteinExistence type="predicted"/>
<accession>A5ZAW4</accession>
<dbReference type="AlphaFoldDB" id="A5ZAW4"/>
<reference evidence="1 2" key="1">
    <citation type="submission" date="2007-03" db="EMBL/GenBank/DDBJ databases">
        <authorList>
            <person name="Fulton L."/>
            <person name="Clifton S."/>
            <person name="Fulton B."/>
            <person name="Xu J."/>
            <person name="Minx P."/>
            <person name="Pepin K.H."/>
            <person name="Johnson M."/>
            <person name="Thiruvilangam P."/>
            <person name="Bhonagiri V."/>
            <person name="Nash W.E."/>
            <person name="Mardis E.R."/>
            <person name="Wilson R.K."/>
        </authorList>
    </citation>
    <scope>NUCLEOTIDE SEQUENCE [LARGE SCALE GENOMIC DNA]</scope>
    <source>
        <strain evidence="1 2">ATCC 27560</strain>
    </source>
</reference>
<dbReference type="HOGENOM" id="CLU_3310009_0_0_9"/>
<evidence type="ECO:0000313" key="2">
    <source>
        <dbReference type="Proteomes" id="UP000006000"/>
    </source>
</evidence>
<reference evidence="1 2" key="2">
    <citation type="submission" date="2007-04" db="EMBL/GenBank/DDBJ databases">
        <title>Draft genome sequence of Eubacterium ventriosum (ATCC 27560).</title>
        <authorList>
            <person name="Sudarsanam P."/>
            <person name="Ley R."/>
            <person name="Guruge J."/>
            <person name="Turnbaugh P.J."/>
            <person name="Mahowald M."/>
            <person name="Liep D."/>
            <person name="Gordon J."/>
        </authorList>
    </citation>
    <scope>NUCLEOTIDE SEQUENCE [LARGE SCALE GENOMIC DNA]</scope>
    <source>
        <strain evidence="1 2">ATCC 27560</strain>
    </source>
</reference>
<protein>
    <submittedName>
        <fullName evidence="1">Uncharacterized protein</fullName>
    </submittedName>
</protein>